<dbReference type="OrthoDB" id="1417760at2759"/>
<dbReference type="AlphaFoldDB" id="A0A8K0ECZ7"/>
<keyword evidence="3" id="KW-1185">Reference proteome</keyword>
<reference evidence="2" key="1">
    <citation type="submission" date="2020-03" db="EMBL/GenBank/DDBJ databases">
        <title>A high-quality chromosome-level genome assembly of a woody plant with both climbing and erect habits, Rhamnella rubrinervis.</title>
        <authorList>
            <person name="Lu Z."/>
            <person name="Yang Y."/>
            <person name="Zhu X."/>
            <person name="Sun Y."/>
        </authorList>
    </citation>
    <scope>NUCLEOTIDE SEQUENCE</scope>
    <source>
        <strain evidence="2">BYM</strain>
        <tissue evidence="2">Leaf</tissue>
    </source>
</reference>
<evidence type="ECO:0000313" key="3">
    <source>
        <dbReference type="Proteomes" id="UP000796880"/>
    </source>
</evidence>
<organism evidence="2 3">
    <name type="scientific">Rhamnella rubrinervis</name>
    <dbReference type="NCBI Taxonomy" id="2594499"/>
    <lineage>
        <taxon>Eukaryota</taxon>
        <taxon>Viridiplantae</taxon>
        <taxon>Streptophyta</taxon>
        <taxon>Embryophyta</taxon>
        <taxon>Tracheophyta</taxon>
        <taxon>Spermatophyta</taxon>
        <taxon>Magnoliopsida</taxon>
        <taxon>eudicotyledons</taxon>
        <taxon>Gunneridae</taxon>
        <taxon>Pentapetalae</taxon>
        <taxon>rosids</taxon>
        <taxon>fabids</taxon>
        <taxon>Rosales</taxon>
        <taxon>Rhamnaceae</taxon>
        <taxon>rhamnoid group</taxon>
        <taxon>Rhamneae</taxon>
        <taxon>Rhamnella</taxon>
    </lineage>
</organism>
<feature type="region of interest" description="Disordered" evidence="1">
    <location>
        <begin position="134"/>
        <end position="154"/>
    </location>
</feature>
<dbReference type="Proteomes" id="UP000796880">
    <property type="component" value="Unassembled WGS sequence"/>
</dbReference>
<proteinExistence type="predicted"/>
<protein>
    <submittedName>
        <fullName evidence="2">Uncharacterized protein</fullName>
    </submittedName>
</protein>
<dbReference type="PANTHER" id="PTHR48237">
    <property type="entry name" value="GAMMA-TUBULIN COMPLEX COMPONENT"/>
    <property type="match status" value="1"/>
</dbReference>
<dbReference type="EMBL" id="VOIH02000007">
    <property type="protein sequence ID" value="KAF3441697.1"/>
    <property type="molecule type" value="Genomic_DNA"/>
</dbReference>
<feature type="compositionally biased region" description="Basic and acidic residues" evidence="1">
    <location>
        <begin position="138"/>
        <end position="154"/>
    </location>
</feature>
<gene>
    <name evidence="2" type="ORF">FNV43_RR15612</name>
</gene>
<comment type="caution">
    <text evidence="2">The sequence shown here is derived from an EMBL/GenBank/DDBJ whole genome shotgun (WGS) entry which is preliminary data.</text>
</comment>
<evidence type="ECO:0000256" key="1">
    <source>
        <dbReference type="SAM" id="MobiDB-lite"/>
    </source>
</evidence>
<evidence type="ECO:0000313" key="2">
    <source>
        <dbReference type="EMBL" id="KAF3441697.1"/>
    </source>
</evidence>
<dbReference type="PANTHER" id="PTHR48237:SF1">
    <property type="entry name" value="SPC97_SPC98 FAMILY OF SPINDLE POLE BODY (SBP) COMPONENT"/>
    <property type="match status" value="1"/>
</dbReference>
<sequence length="154" mass="17807">MDEVGEILGNNRLEDLSWLCSLSESELDMLISLKLLVLQRAKVIGHEGLAQKFDLKMLRALGFILMEYAKEKVKDKSLDTGLAKSAAFMDCCNLLKFDFEDILSIEEIKACIGFDLKKRRAKRKDRTMRLLQTKRKRITEAPKSEEEAESKRWH</sequence>
<name>A0A8K0ECZ7_9ROSA</name>
<accession>A0A8K0ECZ7</accession>